<keyword evidence="3" id="KW-1185">Reference proteome</keyword>
<dbReference type="EMBL" id="JAFBMS010000011">
    <property type="protein sequence ID" value="KAG9348572.1"/>
    <property type="molecule type" value="Genomic_DNA"/>
</dbReference>
<evidence type="ECO:0000313" key="3">
    <source>
        <dbReference type="Proteomes" id="UP000824540"/>
    </source>
</evidence>
<dbReference type="SUPFAM" id="SSF56672">
    <property type="entry name" value="DNA/RNA polymerases"/>
    <property type="match status" value="1"/>
</dbReference>
<protein>
    <recommendedName>
        <fullName evidence="4">Reverse transcriptase</fullName>
    </recommendedName>
</protein>
<dbReference type="Gene3D" id="3.30.70.270">
    <property type="match status" value="1"/>
</dbReference>
<organism evidence="2 3">
    <name type="scientific">Albula glossodonta</name>
    <name type="common">roundjaw bonefish</name>
    <dbReference type="NCBI Taxonomy" id="121402"/>
    <lineage>
        <taxon>Eukaryota</taxon>
        <taxon>Metazoa</taxon>
        <taxon>Chordata</taxon>
        <taxon>Craniata</taxon>
        <taxon>Vertebrata</taxon>
        <taxon>Euteleostomi</taxon>
        <taxon>Actinopterygii</taxon>
        <taxon>Neopterygii</taxon>
        <taxon>Teleostei</taxon>
        <taxon>Albuliformes</taxon>
        <taxon>Albulidae</taxon>
        <taxon>Albula</taxon>
    </lineage>
</organism>
<evidence type="ECO:0000256" key="1">
    <source>
        <dbReference type="SAM" id="MobiDB-lite"/>
    </source>
</evidence>
<sequence length="158" mass="17403">MFQLHRFPAFKLLGPNDEGLGLTNAKIRPGKEVIIPGWVRGGPGEGGVLGGAPAASVYLINLRGWYHSSRPVRLLIDSNTDPRDPYRHRSPSVAASSSDTSNERVEAVAQWLHPEMVRELRAFLGLTGYYRCFKDFAKIAMPLNGEMAEQQASKRLGA</sequence>
<dbReference type="InterPro" id="IPR043128">
    <property type="entry name" value="Rev_trsase/Diguanyl_cyclase"/>
</dbReference>
<comment type="caution">
    <text evidence="2">The sequence shown here is derived from an EMBL/GenBank/DDBJ whole genome shotgun (WGS) entry which is preliminary data.</text>
</comment>
<dbReference type="AlphaFoldDB" id="A0A8T2PG04"/>
<name>A0A8T2PG04_9TELE</name>
<accession>A0A8T2PG04</accession>
<proteinExistence type="predicted"/>
<dbReference type="InterPro" id="IPR043502">
    <property type="entry name" value="DNA/RNA_pol_sf"/>
</dbReference>
<gene>
    <name evidence="2" type="ORF">JZ751_002308</name>
</gene>
<dbReference type="OrthoDB" id="6761011at2759"/>
<evidence type="ECO:0000313" key="2">
    <source>
        <dbReference type="EMBL" id="KAG9348572.1"/>
    </source>
</evidence>
<feature type="region of interest" description="Disordered" evidence="1">
    <location>
        <begin position="77"/>
        <end position="101"/>
    </location>
</feature>
<feature type="compositionally biased region" description="Low complexity" evidence="1">
    <location>
        <begin position="91"/>
        <end position="100"/>
    </location>
</feature>
<dbReference type="Proteomes" id="UP000824540">
    <property type="component" value="Unassembled WGS sequence"/>
</dbReference>
<evidence type="ECO:0008006" key="4">
    <source>
        <dbReference type="Google" id="ProtNLM"/>
    </source>
</evidence>
<reference evidence="2" key="1">
    <citation type="thesis" date="2021" institute="BYU ScholarsArchive" country="Provo, UT, USA">
        <title>Applications of and Algorithms for Genome Assembly and Genomic Analyses with an Emphasis on Marine Teleosts.</title>
        <authorList>
            <person name="Pickett B.D."/>
        </authorList>
    </citation>
    <scope>NUCLEOTIDE SEQUENCE</scope>
    <source>
        <strain evidence="2">HI-2016</strain>
    </source>
</reference>